<reference evidence="2 3" key="1">
    <citation type="journal article" date="2016" name="Sci. Rep.">
        <title>The Dendrobium catenatum Lindl. genome sequence provides insights into polysaccharide synthase, floral development and adaptive evolution.</title>
        <authorList>
            <person name="Zhang G.Q."/>
            <person name="Xu Q."/>
            <person name="Bian C."/>
            <person name="Tsai W.C."/>
            <person name="Yeh C.M."/>
            <person name="Liu K.W."/>
            <person name="Yoshida K."/>
            <person name="Zhang L.S."/>
            <person name="Chang S.B."/>
            <person name="Chen F."/>
            <person name="Shi Y."/>
            <person name="Su Y.Y."/>
            <person name="Zhang Y.Q."/>
            <person name="Chen L.J."/>
            <person name="Yin Y."/>
            <person name="Lin M."/>
            <person name="Huang H."/>
            <person name="Deng H."/>
            <person name="Wang Z.W."/>
            <person name="Zhu S.L."/>
            <person name="Zhao X."/>
            <person name="Deng C."/>
            <person name="Niu S.C."/>
            <person name="Huang J."/>
            <person name="Wang M."/>
            <person name="Liu G.H."/>
            <person name="Yang H.J."/>
            <person name="Xiao X.J."/>
            <person name="Hsiao Y.Y."/>
            <person name="Wu W.L."/>
            <person name="Chen Y.Y."/>
            <person name="Mitsuda N."/>
            <person name="Ohme-Takagi M."/>
            <person name="Luo Y.B."/>
            <person name="Van de Peer Y."/>
            <person name="Liu Z.J."/>
        </authorList>
    </citation>
    <scope>NUCLEOTIDE SEQUENCE [LARGE SCALE GENOMIC DNA]</scope>
    <source>
        <tissue evidence="2">The whole plant</tissue>
    </source>
</reference>
<organism evidence="2 3">
    <name type="scientific">Dendrobium catenatum</name>
    <dbReference type="NCBI Taxonomy" id="906689"/>
    <lineage>
        <taxon>Eukaryota</taxon>
        <taxon>Viridiplantae</taxon>
        <taxon>Streptophyta</taxon>
        <taxon>Embryophyta</taxon>
        <taxon>Tracheophyta</taxon>
        <taxon>Spermatophyta</taxon>
        <taxon>Magnoliopsida</taxon>
        <taxon>Liliopsida</taxon>
        <taxon>Asparagales</taxon>
        <taxon>Orchidaceae</taxon>
        <taxon>Epidendroideae</taxon>
        <taxon>Malaxideae</taxon>
        <taxon>Dendrobiinae</taxon>
        <taxon>Dendrobium</taxon>
    </lineage>
</organism>
<evidence type="ECO:0000313" key="2">
    <source>
        <dbReference type="EMBL" id="PKU68787.1"/>
    </source>
</evidence>
<accession>A0A2I0VZF2</accession>
<keyword evidence="1" id="KW-0472">Membrane</keyword>
<keyword evidence="1" id="KW-0812">Transmembrane</keyword>
<evidence type="ECO:0000256" key="1">
    <source>
        <dbReference type="SAM" id="Phobius"/>
    </source>
</evidence>
<name>A0A2I0VZF2_9ASPA</name>
<proteinExistence type="predicted"/>
<protein>
    <submittedName>
        <fullName evidence="2">Uncharacterized protein</fullName>
    </submittedName>
</protein>
<dbReference type="AlphaFoldDB" id="A0A2I0VZF2"/>
<keyword evidence="1" id="KW-1133">Transmembrane helix</keyword>
<sequence length="149" mass="16499">MFQGNHGSKMEIGGAQIQALAPISIFHSRVYVIAVGLLALLVLVVQDRDGGGGGWGRGHGCSEIVGLRAYPIESSRMNLQKKHAKEENDHYLLRREQNGVSKFTYRGLGWLMGEHDWELSILSLNPFYYNLASFEGYSKCGSDAGGWPR</sequence>
<keyword evidence="3" id="KW-1185">Reference proteome</keyword>
<evidence type="ECO:0000313" key="3">
    <source>
        <dbReference type="Proteomes" id="UP000233837"/>
    </source>
</evidence>
<dbReference type="EMBL" id="KZ503047">
    <property type="protein sequence ID" value="PKU68787.1"/>
    <property type="molecule type" value="Genomic_DNA"/>
</dbReference>
<dbReference type="Proteomes" id="UP000233837">
    <property type="component" value="Unassembled WGS sequence"/>
</dbReference>
<gene>
    <name evidence="2" type="ORF">MA16_Dca017075</name>
</gene>
<reference evidence="2 3" key="2">
    <citation type="journal article" date="2017" name="Nature">
        <title>The Apostasia genome and the evolution of orchids.</title>
        <authorList>
            <person name="Zhang G.Q."/>
            <person name="Liu K.W."/>
            <person name="Li Z."/>
            <person name="Lohaus R."/>
            <person name="Hsiao Y.Y."/>
            <person name="Niu S.C."/>
            <person name="Wang J.Y."/>
            <person name="Lin Y.C."/>
            <person name="Xu Q."/>
            <person name="Chen L.J."/>
            <person name="Yoshida K."/>
            <person name="Fujiwara S."/>
            <person name="Wang Z.W."/>
            <person name="Zhang Y.Q."/>
            <person name="Mitsuda N."/>
            <person name="Wang M."/>
            <person name="Liu G.H."/>
            <person name="Pecoraro L."/>
            <person name="Huang H.X."/>
            <person name="Xiao X.J."/>
            <person name="Lin M."/>
            <person name="Wu X.Y."/>
            <person name="Wu W.L."/>
            <person name="Chen Y.Y."/>
            <person name="Chang S.B."/>
            <person name="Sakamoto S."/>
            <person name="Ohme-Takagi M."/>
            <person name="Yagi M."/>
            <person name="Zeng S.J."/>
            <person name="Shen C.Y."/>
            <person name="Yeh C.M."/>
            <person name="Luo Y.B."/>
            <person name="Tsai W.C."/>
            <person name="Van de Peer Y."/>
            <person name="Liu Z.J."/>
        </authorList>
    </citation>
    <scope>NUCLEOTIDE SEQUENCE [LARGE SCALE GENOMIC DNA]</scope>
    <source>
        <tissue evidence="2">The whole plant</tissue>
    </source>
</reference>
<feature type="transmembrane region" description="Helical" evidence="1">
    <location>
        <begin position="20"/>
        <end position="45"/>
    </location>
</feature>